<proteinExistence type="predicted"/>
<dbReference type="EMBL" id="JAPZBO010000009">
    <property type="protein sequence ID" value="KAJ5302780.1"/>
    <property type="molecule type" value="Genomic_DNA"/>
</dbReference>
<keyword evidence="3" id="KW-1185">Reference proteome</keyword>
<accession>A0A9W9PNK0</accession>
<feature type="compositionally biased region" description="Polar residues" evidence="1">
    <location>
        <begin position="55"/>
        <end position="70"/>
    </location>
</feature>
<comment type="caution">
    <text evidence="2">The sequence shown here is derived from an EMBL/GenBank/DDBJ whole genome shotgun (WGS) entry which is preliminary data.</text>
</comment>
<evidence type="ECO:0000256" key="1">
    <source>
        <dbReference type="SAM" id="MobiDB-lite"/>
    </source>
</evidence>
<reference evidence="2" key="2">
    <citation type="journal article" date="2023" name="IMA Fungus">
        <title>Comparative genomic study of the Penicillium genus elucidates a diverse pangenome and 15 lateral gene transfer events.</title>
        <authorList>
            <person name="Petersen C."/>
            <person name="Sorensen T."/>
            <person name="Nielsen M.R."/>
            <person name="Sondergaard T.E."/>
            <person name="Sorensen J.L."/>
            <person name="Fitzpatrick D.A."/>
            <person name="Frisvad J.C."/>
            <person name="Nielsen K.L."/>
        </authorList>
    </citation>
    <scope>NUCLEOTIDE SEQUENCE</scope>
    <source>
        <strain evidence="2">IBT 21472</strain>
    </source>
</reference>
<sequence length="835" mass="95399">MRPALLRLLKRPSALSILDSLAATPIGIEHLESRYTRLRCQSRCAREVSLDETKGSSSTQKLGTTLQSQGEGRPFGFKIYEIELSNEKHSSVPLHRADNSHQTDTAGYVRNCLWLQQEQLEFESDIGHTEDLGTRLVDNSAHRHDFELWEDLLRFRQRHYGDKGTQDIWEGLTVRLDGVKLPVAGERADFFWQSFVDMALKRDLFLKDVMEYAIDIWHNQGACWNQLYQQVVGGLFDLGMKKQAMKWHRKFQGCGLARPDEVVKVLPSAILPKNLPASAKSSTNVQRPQTFHKLSSVRKLLISIPGHQIYGRAVLTLLQHGFGEDAITMHKHLVRYEDHPNTLDELQPLMEYAKKYGFREEFELLRDYAKTRFKEEFAAAERGMKATERTALKGAEGSAAKGKPFKDDIGARLFATRALNFDMVIGTMKMLGVSAIGPRTVREMAIRAQNSQDILDKLRKLRQSGISIGDTVFTRLVQKLAAQNRDILLSDLLSSDQHPDVLEDVELQESLLVSYYMARDSRQYNMSLAVLAELYPNAPDLLDIHFRKHIAAGQFDAASKVADELALLGRHLNEVSVDYMADKVLTARRMNSRPPPGKLLSTAGEVMFIFKILQRVVPAGGYVSAAFWVELLKRLGMSNKFDELRECCLWLTREYSPTTHHQRGKPWDPSEPAAPLPVRDDRMLRLIFSPAMQHAIVHWGFMIRVTSKSESKLAYTDPTSGTKLIPWIRGFLLLRELEQAGLGLRRWAIRNAARARLAMLFSRWCPSQRRMTRMLRRNNPYSLQRVSADILHAWGDSALFHGMEKENAKSLVNPRRTKYSFRRTARVRLPRKMPR</sequence>
<dbReference type="Proteomes" id="UP001147746">
    <property type="component" value="Unassembled WGS sequence"/>
</dbReference>
<gene>
    <name evidence="2" type="ORF">N7476_009579</name>
</gene>
<dbReference type="AlphaFoldDB" id="A0A9W9PNK0"/>
<evidence type="ECO:0000313" key="3">
    <source>
        <dbReference type="Proteomes" id="UP001147746"/>
    </source>
</evidence>
<protein>
    <submittedName>
        <fullName evidence="2">Uncharacterized protein</fullName>
    </submittedName>
</protein>
<reference evidence="2" key="1">
    <citation type="submission" date="2022-12" db="EMBL/GenBank/DDBJ databases">
        <authorList>
            <person name="Petersen C."/>
        </authorList>
    </citation>
    <scope>NUCLEOTIDE SEQUENCE</scope>
    <source>
        <strain evidence="2">IBT 21472</strain>
    </source>
</reference>
<feature type="region of interest" description="Disordered" evidence="1">
    <location>
        <begin position="49"/>
        <end position="70"/>
    </location>
</feature>
<evidence type="ECO:0000313" key="2">
    <source>
        <dbReference type="EMBL" id="KAJ5302780.1"/>
    </source>
</evidence>
<name>A0A9W9PNK0_9EURO</name>
<organism evidence="2 3">
    <name type="scientific">Penicillium atrosanguineum</name>
    <dbReference type="NCBI Taxonomy" id="1132637"/>
    <lineage>
        <taxon>Eukaryota</taxon>
        <taxon>Fungi</taxon>
        <taxon>Dikarya</taxon>
        <taxon>Ascomycota</taxon>
        <taxon>Pezizomycotina</taxon>
        <taxon>Eurotiomycetes</taxon>
        <taxon>Eurotiomycetidae</taxon>
        <taxon>Eurotiales</taxon>
        <taxon>Aspergillaceae</taxon>
        <taxon>Penicillium</taxon>
    </lineage>
</organism>